<dbReference type="SUPFAM" id="SSF54695">
    <property type="entry name" value="POZ domain"/>
    <property type="match status" value="1"/>
</dbReference>
<dbReference type="InterPro" id="IPR011333">
    <property type="entry name" value="SKP1/BTB/POZ_sf"/>
</dbReference>
<name>A0A2G5TUQ9_9PELO</name>
<feature type="domain" description="BTB" evidence="2">
    <location>
        <begin position="423"/>
        <end position="490"/>
    </location>
</feature>
<dbReference type="AlphaFoldDB" id="A0A2G5TUQ9"/>
<protein>
    <recommendedName>
        <fullName evidence="2">BTB domain-containing protein</fullName>
    </recommendedName>
</protein>
<evidence type="ECO:0000259" key="2">
    <source>
        <dbReference type="PROSITE" id="PS50097"/>
    </source>
</evidence>
<feature type="region of interest" description="Disordered" evidence="1">
    <location>
        <begin position="399"/>
        <end position="421"/>
    </location>
</feature>
<dbReference type="PANTHER" id="PTHR22744:SF3">
    <property type="entry name" value="BTB DOMAIN-CONTAINING PROTEIN"/>
    <property type="match status" value="1"/>
</dbReference>
<evidence type="ECO:0000313" key="3">
    <source>
        <dbReference type="EMBL" id="PIC31022.1"/>
    </source>
</evidence>
<dbReference type="PANTHER" id="PTHR22744">
    <property type="entry name" value="HELIX LOOP HELIX PROTEIN 21-RELATED"/>
    <property type="match status" value="1"/>
</dbReference>
<dbReference type="InterPro" id="IPR000210">
    <property type="entry name" value="BTB/POZ_dom"/>
</dbReference>
<feature type="region of interest" description="Disordered" evidence="1">
    <location>
        <begin position="557"/>
        <end position="581"/>
    </location>
</feature>
<reference evidence="4" key="1">
    <citation type="submission" date="2017-10" db="EMBL/GenBank/DDBJ databases">
        <title>Rapid genome shrinkage in a self-fertile nematode reveals novel sperm competition proteins.</title>
        <authorList>
            <person name="Yin D."/>
            <person name="Schwarz E.M."/>
            <person name="Thomas C.G."/>
            <person name="Felde R.L."/>
            <person name="Korf I.F."/>
            <person name="Cutter A.D."/>
            <person name="Schartner C.M."/>
            <person name="Ralston E.J."/>
            <person name="Meyer B.J."/>
            <person name="Haag E.S."/>
        </authorList>
    </citation>
    <scope>NUCLEOTIDE SEQUENCE [LARGE SCALE GENOMIC DNA]</scope>
    <source>
        <strain evidence="4">JU1422</strain>
    </source>
</reference>
<dbReference type="CDD" id="cd18186">
    <property type="entry name" value="BTB_POZ_ZBTB_KLHL-like"/>
    <property type="match status" value="1"/>
</dbReference>
<dbReference type="Pfam" id="PF00651">
    <property type="entry name" value="BTB"/>
    <property type="match status" value="1"/>
</dbReference>
<dbReference type="OrthoDB" id="5788204at2759"/>
<organism evidence="3 4">
    <name type="scientific">Caenorhabditis nigoni</name>
    <dbReference type="NCBI Taxonomy" id="1611254"/>
    <lineage>
        <taxon>Eukaryota</taxon>
        <taxon>Metazoa</taxon>
        <taxon>Ecdysozoa</taxon>
        <taxon>Nematoda</taxon>
        <taxon>Chromadorea</taxon>
        <taxon>Rhabditida</taxon>
        <taxon>Rhabditina</taxon>
        <taxon>Rhabditomorpha</taxon>
        <taxon>Rhabditoidea</taxon>
        <taxon>Rhabditidae</taxon>
        <taxon>Peloderinae</taxon>
        <taxon>Caenorhabditis</taxon>
    </lineage>
</organism>
<evidence type="ECO:0000313" key="4">
    <source>
        <dbReference type="Proteomes" id="UP000230233"/>
    </source>
</evidence>
<accession>A0A2G5TUQ9</accession>
<comment type="caution">
    <text evidence="3">The sequence shown here is derived from an EMBL/GenBank/DDBJ whole genome shotgun (WGS) entry which is preliminary data.</text>
</comment>
<proteinExistence type="predicted"/>
<dbReference type="EMBL" id="PDUG01000005">
    <property type="protein sequence ID" value="PIC31022.1"/>
    <property type="molecule type" value="Genomic_DNA"/>
</dbReference>
<gene>
    <name evidence="3" type="primary">Cni-Y43F8C.3</name>
    <name evidence="3" type="synonym">Cnig_chr_V.g22073</name>
    <name evidence="3" type="ORF">B9Z55_022073</name>
</gene>
<keyword evidence="4" id="KW-1185">Reference proteome</keyword>
<evidence type="ECO:0000256" key="1">
    <source>
        <dbReference type="SAM" id="MobiDB-lite"/>
    </source>
</evidence>
<dbReference type="Gene3D" id="3.30.710.10">
    <property type="entry name" value="Potassium Channel Kv1.1, Chain A"/>
    <property type="match status" value="1"/>
</dbReference>
<feature type="compositionally biased region" description="Acidic residues" evidence="1">
    <location>
        <begin position="401"/>
        <end position="414"/>
    </location>
</feature>
<dbReference type="SMART" id="SM00225">
    <property type="entry name" value="BTB"/>
    <property type="match status" value="1"/>
</dbReference>
<dbReference type="PROSITE" id="PS50097">
    <property type="entry name" value="BTB"/>
    <property type="match status" value="1"/>
</dbReference>
<sequence>MEMLEEEEEIPVKYRLRGETDWQFKKEAIMKIGKTEWAIRLKLCKQGDDHQYYSLHVALLTPNRQSRVQIKCTRDGETNPEWMQEYTFGGMQTLLVNPCLMKIVEPKDKVTFVVELKQLTEEDAPKLTLPKEILFPNGTHALKVGDRKLILDPEYLKRRAPLLGYLFEDDENKEYAFDSVLFEDLVDAMGVFHHRWDLEADRLLQLIPIARKLGFDIWGPSLNREFSQLVHRSEPVKIVQLPTDEEIPWEFDTNILWMLKDIKTLGSSSIPQKQNSMMTWEDDHRNCLMFAYTQEFLGEKYLSLGFQFTRESCSSDDEEEEEEQDLRPPSICRSVTHFDIFVHIRDEYGNFMYTDKILGVKDDDYVIVGSPVFAKFEDVLKHSVDGNLDLELIFVSRSVDPGEDPEQEEGNDENQDIKMPGIKNGKIQCEGRITHINKEYLSHHSEFFRGMFSKRFVEGSQPCINLSMETLETLKTGLDMLYNRRLVLDDVGITRTLDFADRICSKKLMDGLQTMLWGSKIINIEDKQWLAEEFMLTDLEIRCAMEQKEEVLKVTRASRKRARPVDFQDDAPAAPPQPIPERVFQQINEQADEAISAR</sequence>
<dbReference type="Proteomes" id="UP000230233">
    <property type="component" value="Chromosome V"/>
</dbReference>